<name>A0A3G5AKH6_9VIRU</name>
<evidence type="ECO:0000313" key="1">
    <source>
        <dbReference type="EMBL" id="AYV86773.1"/>
    </source>
</evidence>
<dbReference type="EMBL" id="MK072515">
    <property type="protein sequence ID" value="AYV86773.1"/>
    <property type="molecule type" value="Genomic_DNA"/>
</dbReference>
<protein>
    <submittedName>
        <fullName evidence="1">Uncharacterized protein</fullName>
    </submittedName>
</protein>
<accession>A0A3G5AKH6</accession>
<sequence>MSLSSSSFTDTYTPHVLDFCSDHFPIVMDFENISIASFNVLNHAYIKHL</sequence>
<gene>
    <name evidence="1" type="ORF">Sylvanvirus9_3</name>
</gene>
<organism evidence="1">
    <name type="scientific">Sylvanvirus sp</name>
    <dbReference type="NCBI Taxonomy" id="2487774"/>
    <lineage>
        <taxon>Viruses</taxon>
    </lineage>
</organism>
<proteinExistence type="predicted"/>
<reference evidence="1" key="1">
    <citation type="submission" date="2018-10" db="EMBL/GenBank/DDBJ databases">
        <title>Hidden diversity of soil giant viruses.</title>
        <authorList>
            <person name="Schulz F."/>
            <person name="Alteio L."/>
            <person name="Goudeau D."/>
            <person name="Ryan E.M."/>
            <person name="Malmstrom R.R."/>
            <person name="Blanchard J."/>
            <person name="Woyke T."/>
        </authorList>
    </citation>
    <scope>NUCLEOTIDE SEQUENCE</scope>
    <source>
        <strain evidence="1">SYV1</strain>
    </source>
</reference>